<sequence length="397" mass="46680">MRLLNKKTFEIEFFLDDEVPPYIILSHRWSGAETSMHEFAKQRHLSREHWSPGTAKVLTFCEHIRDYEEQYVWVDTCCIDKSSSAELQEAINSMFKWYQAAEECVVYMHDVQSFTGELEDEHYELEAQLKRSQWFTRGWTLQELLAPRKIMFVDCKWKRMGSREDFQDVLHEITRIKPGYYGNLAKIHSAPVAERMSWLSLRKTSRVEDMAYCMLGVFDVNMTMLYGEGPKAFIRLQKEIIQNIDDESIFVWQPVTVETDEGSCIPVLAPEVACFSICRDVIITKSIYLNRDPYRWTMKGLEFELYEQRRMQFSHELLVILNCKVDGKHAAFNIRRTSHGLERDSNVYQRLATPELLILSGQVYAYPPTAEDAYQRQRSSSVVNFESENILFKVFIQ</sequence>
<feature type="domain" description="DUF8212" evidence="2">
    <location>
        <begin position="231"/>
        <end position="259"/>
    </location>
</feature>
<protein>
    <recommendedName>
        <fullName evidence="5">Heterokaryon incompatibility domain-containing protein</fullName>
    </recommendedName>
</protein>
<organism evidence="3 4">
    <name type="scientific">Zasmidium cellare</name>
    <name type="common">Wine cellar mold</name>
    <name type="synonym">Racodium cellare</name>
    <dbReference type="NCBI Taxonomy" id="395010"/>
    <lineage>
        <taxon>Eukaryota</taxon>
        <taxon>Fungi</taxon>
        <taxon>Dikarya</taxon>
        <taxon>Ascomycota</taxon>
        <taxon>Pezizomycotina</taxon>
        <taxon>Dothideomycetes</taxon>
        <taxon>Dothideomycetidae</taxon>
        <taxon>Mycosphaerellales</taxon>
        <taxon>Mycosphaerellaceae</taxon>
        <taxon>Zasmidium</taxon>
    </lineage>
</organism>
<accession>A0ABR0E0K3</accession>
<dbReference type="Proteomes" id="UP001305779">
    <property type="component" value="Unassembled WGS sequence"/>
</dbReference>
<dbReference type="InterPro" id="IPR058525">
    <property type="entry name" value="DUF8212"/>
</dbReference>
<evidence type="ECO:0008006" key="5">
    <source>
        <dbReference type="Google" id="ProtNLM"/>
    </source>
</evidence>
<dbReference type="PANTHER" id="PTHR10622:SF10">
    <property type="entry name" value="HET DOMAIN-CONTAINING PROTEIN"/>
    <property type="match status" value="1"/>
</dbReference>
<dbReference type="Pfam" id="PF26640">
    <property type="entry name" value="DUF8212"/>
    <property type="match status" value="1"/>
</dbReference>
<proteinExistence type="predicted"/>
<dbReference type="InterPro" id="IPR010730">
    <property type="entry name" value="HET"/>
</dbReference>
<keyword evidence="4" id="KW-1185">Reference proteome</keyword>
<dbReference type="Pfam" id="PF06985">
    <property type="entry name" value="HET"/>
    <property type="match status" value="1"/>
</dbReference>
<name>A0ABR0E0K3_ZASCE</name>
<reference evidence="3 4" key="1">
    <citation type="journal article" date="2023" name="G3 (Bethesda)">
        <title>A chromosome-level genome assembly of Zasmidium syzygii isolated from banana leaves.</title>
        <authorList>
            <person name="van Westerhoven A.C."/>
            <person name="Mehrabi R."/>
            <person name="Talebi R."/>
            <person name="Steentjes M.B.F."/>
            <person name="Corcolon B."/>
            <person name="Chong P.A."/>
            <person name="Kema G.H.J."/>
            <person name="Seidl M.F."/>
        </authorList>
    </citation>
    <scope>NUCLEOTIDE SEQUENCE [LARGE SCALE GENOMIC DNA]</scope>
    <source>
        <strain evidence="3 4">P124</strain>
    </source>
</reference>
<evidence type="ECO:0000259" key="2">
    <source>
        <dbReference type="Pfam" id="PF26640"/>
    </source>
</evidence>
<evidence type="ECO:0000313" key="3">
    <source>
        <dbReference type="EMBL" id="KAK4494956.1"/>
    </source>
</evidence>
<comment type="caution">
    <text evidence="3">The sequence shown here is derived from an EMBL/GenBank/DDBJ whole genome shotgun (WGS) entry which is preliminary data.</text>
</comment>
<feature type="domain" description="Heterokaryon incompatibility" evidence="1">
    <location>
        <begin position="22"/>
        <end position="118"/>
    </location>
</feature>
<dbReference type="EMBL" id="JAXOVC010000013">
    <property type="protein sequence ID" value="KAK4494956.1"/>
    <property type="molecule type" value="Genomic_DNA"/>
</dbReference>
<evidence type="ECO:0000313" key="4">
    <source>
        <dbReference type="Proteomes" id="UP001305779"/>
    </source>
</evidence>
<dbReference type="PANTHER" id="PTHR10622">
    <property type="entry name" value="HET DOMAIN-CONTAINING PROTEIN"/>
    <property type="match status" value="1"/>
</dbReference>
<gene>
    <name evidence="3" type="ORF">PRZ48_014312</name>
</gene>
<evidence type="ECO:0000259" key="1">
    <source>
        <dbReference type="Pfam" id="PF06985"/>
    </source>
</evidence>